<proteinExistence type="predicted"/>
<keyword evidence="2" id="KW-0812">Transmembrane</keyword>
<feature type="transmembrane region" description="Helical" evidence="2">
    <location>
        <begin position="6"/>
        <end position="25"/>
    </location>
</feature>
<keyword evidence="2" id="KW-1133">Transmembrane helix</keyword>
<dbReference type="RefSeq" id="WP_144757654.1">
    <property type="nucleotide sequence ID" value="NZ_VMNW02000038.1"/>
</dbReference>
<dbReference type="EMBL" id="VMNW02000038">
    <property type="protein sequence ID" value="KAA9157952.1"/>
    <property type="molecule type" value="Genomic_DNA"/>
</dbReference>
<dbReference type="Proteomes" id="UP000319769">
    <property type="component" value="Unassembled WGS sequence"/>
</dbReference>
<keyword evidence="4" id="KW-1185">Reference proteome</keyword>
<evidence type="ECO:0000313" key="3">
    <source>
        <dbReference type="EMBL" id="KAA9157952.1"/>
    </source>
</evidence>
<keyword evidence="2" id="KW-0472">Membrane</keyword>
<sequence length="115" mass="13138">MSTTVATWLALYGAALAIALAVVGWHRRRRTRAAREHRIPVQEILDRERNIAPREPIWPHADPDARARRDTDPTLRIPPISIPSPRPPRRRPYTRQRDQAAVSATSADRQEGDRP</sequence>
<organism evidence="3 4">
    <name type="scientific">Amycolatopsis acidicola</name>
    <dbReference type="NCBI Taxonomy" id="2596893"/>
    <lineage>
        <taxon>Bacteria</taxon>
        <taxon>Bacillati</taxon>
        <taxon>Actinomycetota</taxon>
        <taxon>Actinomycetes</taxon>
        <taxon>Pseudonocardiales</taxon>
        <taxon>Pseudonocardiaceae</taxon>
        <taxon>Amycolatopsis</taxon>
    </lineage>
</organism>
<gene>
    <name evidence="3" type="ORF">FPZ12_024015</name>
</gene>
<evidence type="ECO:0000256" key="1">
    <source>
        <dbReference type="SAM" id="MobiDB-lite"/>
    </source>
</evidence>
<dbReference type="AlphaFoldDB" id="A0A5N0V1I0"/>
<reference evidence="3" key="1">
    <citation type="submission" date="2019-09" db="EMBL/GenBank/DDBJ databases">
        <authorList>
            <person name="Teo W.F.A."/>
            <person name="Duangmal K."/>
        </authorList>
    </citation>
    <scope>NUCLEOTIDE SEQUENCE [LARGE SCALE GENOMIC DNA]</scope>
    <source>
        <strain evidence="3">K81G1</strain>
    </source>
</reference>
<evidence type="ECO:0000256" key="2">
    <source>
        <dbReference type="SAM" id="Phobius"/>
    </source>
</evidence>
<protein>
    <submittedName>
        <fullName evidence="3">Uncharacterized protein</fullName>
    </submittedName>
</protein>
<name>A0A5N0V1I0_9PSEU</name>
<feature type="region of interest" description="Disordered" evidence="1">
    <location>
        <begin position="51"/>
        <end position="115"/>
    </location>
</feature>
<evidence type="ECO:0000313" key="4">
    <source>
        <dbReference type="Proteomes" id="UP000319769"/>
    </source>
</evidence>
<accession>A0A5N0V1I0</accession>
<comment type="caution">
    <text evidence="3">The sequence shown here is derived from an EMBL/GenBank/DDBJ whole genome shotgun (WGS) entry which is preliminary data.</text>
</comment>
<feature type="compositionally biased region" description="Basic and acidic residues" evidence="1">
    <location>
        <begin position="61"/>
        <end position="73"/>
    </location>
</feature>